<keyword evidence="4" id="KW-1185">Reference proteome</keyword>
<protein>
    <recommendedName>
        <fullName evidence="2">YTH domain-containing protein</fullName>
    </recommendedName>
</protein>
<dbReference type="Pfam" id="PF04146">
    <property type="entry name" value="YTH"/>
    <property type="match status" value="1"/>
</dbReference>
<dbReference type="OMA" id="QYWGNAN"/>
<evidence type="ECO:0000313" key="4">
    <source>
        <dbReference type="Proteomes" id="UP000683925"/>
    </source>
</evidence>
<dbReference type="InterPro" id="IPR045168">
    <property type="entry name" value="YTH_prot"/>
</dbReference>
<comment type="caution">
    <text evidence="3">The sequence shown here is derived from an EMBL/GenBank/DDBJ whole genome shotgun (WGS) entry which is preliminary data.</text>
</comment>
<dbReference type="OrthoDB" id="306690at2759"/>
<proteinExistence type="predicted"/>
<dbReference type="PROSITE" id="PS50882">
    <property type="entry name" value="YTH"/>
    <property type="match status" value="1"/>
</dbReference>
<evidence type="ECO:0000256" key="1">
    <source>
        <dbReference type="SAM" id="MobiDB-lite"/>
    </source>
</evidence>
<accession>A0A8S1T089</accession>
<evidence type="ECO:0000313" key="3">
    <source>
        <dbReference type="EMBL" id="CAD8144887.1"/>
    </source>
</evidence>
<reference evidence="3" key="1">
    <citation type="submission" date="2021-01" db="EMBL/GenBank/DDBJ databases">
        <authorList>
            <consortium name="Genoscope - CEA"/>
            <person name="William W."/>
        </authorList>
    </citation>
    <scope>NUCLEOTIDE SEQUENCE</scope>
</reference>
<dbReference type="AlphaFoldDB" id="A0A8S1T089"/>
<dbReference type="GO" id="GO:0003729">
    <property type="term" value="F:mRNA binding"/>
    <property type="evidence" value="ECO:0007669"/>
    <property type="project" value="TreeGrafter"/>
</dbReference>
<gene>
    <name evidence="3" type="ORF">POCTA_138.1.T0160384</name>
</gene>
<feature type="region of interest" description="Disordered" evidence="1">
    <location>
        <begin position="1"/>
        <end position="21"/>
    </location>
</feature>
<dbReference type="InterPro" id="IPR007275">
    <property type="entry name" value="YTH_domain"/>
</dbReference>
<dbReference type="EMBL" id="CAJJDP010000016">
    <property type="protein sequence ID" value="CAD8144887.1"/>
    <property type="molecule type" value="Genomic_DNA"/>
</dbReference>
<feature type="domain" description="YTH" evidence="2">
    <location>
        <begin position="207"/>
        <end position="345"/>
    </location>
</feature>
<dbReference type="PANTHER" id="PTHR12357:SF89">
    <property type="entry name" value="YTH DOMAIN-CONTAINING FAMILY PROTEIN"/>
    <property type="match status" value="1"/>
</dbReference>
<dbReference type="PANTHER" id="PTHR12357">
    <property type="entry name" value="YTH YT521-B HOMOLOGY DOMAIN-CONTAINING"/>
    <property type="match status" value="1"/>
</dbReference>
<dbReference type="GO" id="GO:0005737">
    <property type="term" value="C:cytoplasm"/>
    <property type="evidence" value="ECO:0007669"/>
    <property type="project" value="TreeGrafter"/>
</dbReference>
<name>A0A8S1T089_PAROT</name>
<dbReference type="GO" id="GO:0061157">
    <property type="term" value="P:mRNA destabilization"/>
    <property type="evidence" value="ECO:0007669"/>
    <property type="project" value="TreeGrafter"/>
</dbReference>
<organism evidence="3 4">
    <name type="scientific">Paramecium octaurelia</name>
    <dbReference type="NCBI Taxonomy" id="43137"/>
    <lineage>
        <taxon>Eukaryota</taxon>
        <taxon>Sar</taxon>
        <taxon>Alveolata</taxon>
        <taxon>Ciliophora</taxon>
        <taxon>Intramacronucleata</taxon>
        <taxon>Oligohymenophorea</taxon>
        <taxon>Peniculida</taxon>
        <taxon>Parameciidae</taxon>
        <taxon>Paramecium</taxon>
    </lineage>
</organism>
<dbReference type="Proteomes" id="UP000683925">
    <property type="component" value="Unassembled WGS sequence"/>
</dbReference>
<evidence type="ECO:0000259" key="2">
    <source>
        <dbReference type="PROSITE" id="PS50882"/>
    </source>
</evidence>
<sequence>MDQYWGNANTQSNYQNQETTQDMRPLKGYKNQNQNIQNQNGNYDQQVEVAPLKGYKQMNKASGAYFNQQNQDMPKRGYQKHNKKHQSEITYYNQQVQVPNPQTDQGCYSNQYQQFSQYPERQNTEQYNNRDNQNRGYFRNTQNNTVYQRDDKYFQMPQMPQYSNNIFYQFQTQFLRANNYYDINELRANFSSLRQLNKNHMPTHNSHFVLIRPKNGFQNIHKAIKYGVWCSTSQVNQELSQLYKDKGQSVYLIFFPLGQTSKLIGIAQMISDYDPKETYKYWDNDGIYKGSFGLIWHSIKYVDPEIIPKLTYEIRRGTVREFDVWQLRDGNQIGYQDAMKIFHIFNQAPENPSVFEHFNVLDIQEDQKRSNKLKNQEEEEIQLKQKGLKKKYQY</sequence>